<keyword evidence="2" id="KW-0812">Transmembrane</keyword>
<evidence type="ECO:0000256" key="1">
    <source>
        <dbReference type="SAM" id="Coils"/>
    </source>
</evidence>
<evidence type="ECO:0000313" key="3">
    <source>
        <dbReference type="EMBL" id="RXK83278.1"/>
    </source>
</evidence>
<accession>A0A4Q1D4K5</accession>
<dbReference type="RefSeq" id="WP_129004332.1">
    <property type="nucleotide sequence ID" value="NZ_SDHZ01000002.1"/>
</dbReference>
<dbReference type="OrthoDB" id="920116at2"/>
<keyword evidence="1" id="KW-0175">Coiled coil</keyword>
<keyword evidence="2" id="KW-0472">Membrane</keyword>
<dbReference type="SUPFAM" id="SSF48452">
    <property type="entry name" value="TPR-like"/>
    <property type="match status" value="2"/>
</dbReference>
<sequence length="563" mass="65653">MRWIFILIGCVFFTPMAWSQSADSLFLLKDYEKIPYISRLLRQSYKGADEKQVLAFYDALQEAAFKKDDATIQIAALAFLAQYYTLQNNLSKAQQYYEEGLELSHLRRLKYLEPVMLHLAGNNAYKQDRYASGLEKLLRAHTLMENLGSQYFPDMGQYLYDLGYAYFYYYEDLVEALRFVQAAMKYPMPSEETDIGCHNILGLIYRATGEANLSDSCFKIALHKAEAIRDTANIGDVSGNIGYNHMQAGRLNEAEVFMKKDYHLSMLKQNWTSACLAKMTLSSIALARNNTAASLEYIHDARQLVHTHQAQLTRKALYTIYYFIYMNLSRTARLQGNDKMLIGVLDSMILYKDSLFRSRESREKASVQIKLIKESNQYQLELLRSEERRNILFRNTLIIIILLVVVVALQIVYRLKRVNKNNEEQLTEYANVLVEKNQLLEQFSNKMQELENQPEHIEHQIEDIFKELRSRPILSEDDWLHFKQLFERIYKNFFTNITQHIPGITQSEIRLLALTKLGLSTKEMADLQGVAADSIRKARYRLRKKIELYVHENKNIAQVLKEL</sequence>
<organism evidence="3 4">
    <name type="scientific">Filimonas effusa</name>
    <dbReference type="NCBI Taxonomy" id="2508721"/>
    <lineage>
        <taxon>Bacteria</taxon>
        <taxon>Pseudomonadati</taxon>
        <taxon>Bacteroidota</taxon>
        <taxon>Chitinophagia</taxon>
        <taxon>Chitinophagales</taxon>
        <taxon>Chitinophagaceae</taxon>
        <taxon>Filimonas</taxon>
    </lineage>
</organism>
<evidence type="ECO:0008006" key="5">
    <source>
        <dbReference type="Google" id="ProtNLM"/>
    </source>
</evidence>
<keyword evidence="4" id="KW-1185">Reference proteome</keyword>
<dbReference type="EMBL" id="SDHZ01000002">
    <property type="protein sequence ID" value="RXK83278.1"/>
    <property type="molecule type" value="Genomic_DNA"/>
</dbReference>
<dbReference type="SUPFAM" id="SSF46894">
    <property type="entry name" value="C-terminal effector domain of the bipartite response regulators"/>
    <property type="match status" value="1"/>
</dbReference>
<dbReference type="Proteomes" id="UP000290545">
    <property type="component" value="Unassembled WGS sequence"/>
</dbReference>
<dbReference type="InterPro" id="IPR011990">
    <property type="entry name" value="TPR-like_helical_dom_sf"/>
</dbReference>
<comment type="caution">
    <text evidence="3">The sequence shown here is derived from an EMBL/GenBank/DDBJ whole genome shotgun (WGS) entry which is preliminary data.</text>
</comment>
<proteinExistence type="predicted"/>
<feature type="transmembrane region" description="Helical" evidence="2">
    <location>
        <begin position="391"/>
        <end position="413"/>
    </location>
</feature>
<gene>
    <name evidence="3" type="ORF">ESB13_14300</name>
</gene>
<dbReference type="GO" id="GO:0003677">
    <property type="term" value="F:DNA binding"/>
    <property type="evidence" value="ECO:0007669"/>
    <property type="project" value="InterPro"/>
</dbReference>
<reference evidence="3 4" key="1">
    <citation type="submission" date="2019-01" db="EMBL/GenBank/DDBJ databases">
        <title>Filimonas sp. strain TTM-71.</title>
        <authorList>
            <person name="Chen W.-M."/>
        </authorList>
    </citation>
    <scope>NUCLEOTIDE SEQUENCE [LARGE SCALE GENOMIC DNA]</scope>
    <source>
        <strain evidence="3 4">TTM-71</strain>
    </source>
</reference>
<dbReference type="Gene3D" id="1.25.40.10">
    <property type="entry name" value="Tetratricopeptide repeat domain"/>
    <property type="match status" value="2"/>
</dbReference>
<dbReference type="AlphaFoldDB" id="A0A4Q1D4K5"/>
<dbReference type="InterPro" id="IPR016032">
    <property type="entry name" value="Sig_transdc_resp-reg_C-effctor"/>
</dbReference>
<dbReference type="GO" id="GO:0006355">
    <property type="term" value="P:regulation of DNA-templated transcription"/>
    <property type="evidence" value="ECO:0007669"/>
    <property type="project" value="InterPro"/>
</dbReference>
<name>A0A4Q1D4K5_9BACT</name>
<keyword evidence="2" id="KW-1133">Transmembrane helix</keyword>
<protein>
    <recommendedName>
        <fullName evidence="5">Tetratricopeptide repeat protein</fullName>
    </recommendedName>
</protein>
<evidence type="ECO:0000256" key="2">
    <source>
        <dbReference type="SAM" id="Phobius"/>
    </source>
</evidence>
<feature type="coiled-coil region" evidence="1">
    <location>
        <begin position="433"/>
        <end position="460"/>
    </location>
</feature>
<evidence type="ECO:0000313" key="4">
    <source>
        <dbReference type="Proteomes" id="UP000290545"/>
    </source>
</evidence>